<keyword evidence="7 15" id="KW-0378">Hydrolase</keyword>
<comment type="caution">
    <text evidence="15">Lacks conserved residue(s) required for the propagation of feature annotation.</text>
</comment>
<dbReference type="Gene3D" id="1.10.10.510">
    <property type="entry name" value="Zinc finger, large T-antigen D1 domain"/>
    <property type="match status" value="1"/>
</dbReference>
<keyword evidence="4 15" id="KW-1048">Host nucleus</keyword>
<dbReference type="GO" id="GO:0003677">
    <property type="term" value="F:DNA binding"/>
    <property type="evidence" value="ECO:0007669"/>
    <property type="project" value="UniProtKB-UniRule"/>
</dbReference>
<accession>F8SIM5</accession>
<dbReference type="InterPro" id="IPR046832">
    <property type="entry name" value="PPV_E1_DBD"/>
</dbReference>
<dbReference type="GO" id="GO:0006260">
    <property type="term" value="P:DNA replication"/>
    <property type="evidence" value="ECO:0007669"/>
    <property type="project" value="UniProtKB-UniRule"/>
</dbReference>
<dbReference type="Pfam" id="PF00519">
    <property type="entry name" value="PPV_E1_C"/>
    <property type="match status" value="1"/>
</dbReference>
<dbReference type="Gene3D" id="3.40.50.300">
    <property type="entry name" value="P-loop containing nucleotide triphosphate hydrolases"/>
    <property type="match status" value="1"/>
</dbReference>
<dbReference type="GO" id="GO:0043138">
    <property type="term" value="F:3'-5' DNA helicase activity"/>
    <property type="evidence" value="ECO:0007669"/>
    <property type="project" value="UniProtKB-UniRule"/>
</dbReference>
<comment type="function">
    <text evidence="14 15">ATP-dependent DNA 3'-5' helicase required for initiation of viral DNA replication. It forms a complex with the viral E2 protein. The E1-E2 complex binds to the replication origin which contains binding sites for both proteins. During the initial step, a dimer of E1 interacts with a dimer of protein E2 leading to a complex that binds the viral origin of replication with high specificity. Then, a second dimer of E1 displaces the E2 dimer in an ATP-dependent manner to form the E1 tetramer. Following this, two E1 monomers are added to each half of the site, which results in the formation of two E1 trimers on the viral ori. Subsequently, two hexamers will be created. The double hexamer acts as a bi-directional helicase machinery and unwinds the viral DNA and then recruits the host DNA polymerase to start replication.</text>
</comment>
<dbReference type="SUPFAM" id="SSF55464">
    <property type="entry name" value="Origin of replication-binding domain, RBD-like"/>
    <property type="match status" value="1"/>
</dbReference>
<gene>
    <name evidence="15 19" type="primary">E1</name>
</gene>
<comment type="catalytic activity">
    <reaction evidence="13 15 16">
        <text>ATP + H2O = ADP + phosphate + H(+)</text>
        <dbReference type="Rhea" id="RHEA:13065"/>
        <dbReference type="ChEBI" id="CHEBI:15377"/>
        <dbReference type="ChEBI" id="CHEBI:15378"/>
        <dbReference type="ChEBI" id="CHEBI:30616"/>
        <dbReference type="ChEBI" id="CHEBI:43474"/>
        <dbReference type="ChEBI" id="CHEBI:456216"/>
        <dbReference type="EC" id="5.6.2.4"/>
    </reaction>
</comment>
<keyword evidence="6 15" id="KW-0547">Nucleotide-binding</keyword>
<evidence type="ECO:0000256" key="4">
    <source>
        <dbReference type="ARBA" id="ARBA00022562"/>
    </source>
</evidence>
<evidence type="ECO:0000256" key="3">
    <source>
        <dbReference type="ARBA" id="ARBA00022553"/>
    </source>
</evidence>
<dbReference type="OrthoDB" id="4795at10239"/>
<comment type="similarity">
    <text evidence="15 16">Belongs to the papillomaviridae E1 protein family.</text>
</comment>
<dbReference type="EC" id="5.6.2.4" evidence="15 16"/>
<dbReference type="InterPro" id="IPR014000">
    <property type="entry name" value="PPV_DNA_helicase_E1_N"/>
</dbReference>
<dbReference type="Gene3D" id="3.40.1310.10">
    <property type="match status" value="1"/>
</dbReference>
<dbReference type="KEGG" id="vg:20358470"/>
<keyword evidence="2 15" id="KW-0244">Early protein</keyword>
<evidence type="ECO:0000256" key="1">
    <source>
        <dbReference type="ARBA" id="ARBA00004147"/>
    </source>
</evidence>
<sequence>MDDGKPGTGQYSGWFYIDREAECNDNDVEGPLDNFEALFEQSTQGSLIDNDEVDQGNSLALFTNQIFEEDEQRIATLKRKYAQTPRKENSLEIESLSPRLESVRISPRGKTSRRKLFEDSGIGHETQNTPPGTGNEVASLSISASGSSSSSNVSTGSSSCEDLLRANNRLAACLGKFKNAFGVSFTELTRSFKSNKTCSHHWTVCVFGAAEVLIEAAKQILQPQCAFLQELTSFVEERRVTLMLLESKAGKCRDTLIKPLAQVLGVDEKLILSDPPNIRSSLAAFFYYKKILFKGNACYFYGQTPDWIAKHTLLEHQAANAESFDFSRMVQWAYDNNLNEESEIAYKYALEAETDTNTEAWLKTTNQVKHVRDCCQMVRLYRRQEMREMTMSQWIRKCCKEHTEDGDWKVIAGFIRYQEVNFVMLLTALRHMFNGTPKKHCLVITGPPDTGKSYFCTSLTNFLHGRVIFFMNSKSQFWLQPLADAKLGFLDDATHACWSFMDIYMRNGLDGNAAQVDMKHKAPIQIKLPPLLVTTNVDVMNNDNYKYLHSRLQCFAFLKPMPLDANGHPQFPLTAANWKSFFVRLGKQLGLEEEEVQDDDESAGNTFRCSARTNSQSL</sequence>
<keyword evidence="10 15" id="KW-0238">DNA-binding</keyword>
<comment type="PTM">
    <text evidence="15">Phosphorylated.</text>
</comment>
<keyword evidence="8 15" id="KW-0347">Helicase</keyword>
<dbReference type="InterPro" id="IPR016393">
    <property type="entry name" value="Rep_E1_papillomaV"/>
</dbReference>
<comment type="catalytic activity">
    <reaction evidence="12 15">
        <text>Couples ATP hydrolysis with the unwinding of duplex DNA by translocating in the 3'-5' direction.</text>
        <dbReference type="EC" id="5.6.2.4"/>
    </reaction>
</comment>
<evidence type="ECO:0000313" key="20">
    <source>
        <dbReference type="Proteomes" id="UP000139691"/>
    </source>
</evidence>
<feature type="compositionally biased region" description="Polar residues" evidence="17">
    <location>
        <begin position="603"/>
        <end position="618"/>
    </location>
</feature>
<dbReference type="Pfam" id="PF20450">
    <property type="entry name" value="PPV_E1_DBD"/>
    <property type="match status" value="1"/>
</dbReference>
<comment type="PTM">
    <text evidence="15">Sumoylated.</text>
</comment>
<evidence type="ECO:0000259" key="18">
    <source>
        <dbReference type="PROSITE" id="PS51206"/>
    </source>
</evidence>
<feature type="compositionally biased region" description="Low complexity" evidence="17">
    <location>
        <begin position="139"/>
        <end position="155"/>
    </location>
</feature>
<evidence type="ECO:0000256" key="14">
    <source>
        <dbReference type="ARBA" id="ARBA00093297"/>
    </source>
</evidence>
<dbReference type="GO" id="GO:0042025">
    <property type="term" value="C:host cell nucleus"/>
    <property type="evidence" value="ECO:0007669"/>
    <property type="project" value="UniProtKB-SubCell"/>
</dbReference>
<evidence type="ECO:0000256" key="2">
    <source>
        <dbReference type="ARBA" id="ARBA00022518"/>
    </source>
</evidence>
<feature type="binding site" evidence="15">
    <location>
        <begin position="446"/>
        <end position="453"/>
    </location>
    <ligand>
        <name>ATP</name>
        <dbReference type="ChEBI" id="CHEBI:30616"/>
    </ligand>
</feature>
<dbReference type="Pfam" id="PF00524">
    <property type="entry name" value="PPV_E1_N"/>
    <property type="match status" value="1"/>
</dbReference>
<feature type="compositionally biased region" description="Polar residues" evidence="17">
    <location>
        <begin position="125"/>
        <end position="138"/>
    </location>
</feature>
<keyword evidence="9 15" id="KW-0067">ATP-binding</keyword>
<dbReference type="InterPro" id="IPR014015">
    <property type="entry name" value="Helicase_SF3_DNA-vir"/>
</dbReference>
<name>F8SIM5_9PAPI</name>
<dbReference type="GO" id="GO:0005524">
    <property type="term" value="F:ATP binding"/>
    <property type="evidence" value="ECO:0007669"/>
    <property type="project" value="UniProtKB-UniRule"/>
</dbReference>
<feature type="region of interest" description="Disordered" evidence="17">
    <location>
        <begin position="102"/>
        <end position="155"/>
    </location>
</feature>
<dbReference type="InterPro" id="IPR001177">
    <property type="entry name" value="PPV_DNA_helicase_E1_C"/>
</dbReference>
<dbReference type="RefSeq" id="YP_009058914.1">
    <property type="nucleotide sequence ID" value="NC_024893.1"/>
</dbReference>
<evidence type="ECO:0000256" key="7">
    <source>
        <dbReference type="ARBA" id="ARBA00022801"/>
    </source>
</evidence>
<feature type="region of interest" description="Disordered" evidence="17">
    <location>
        <begin position="594"/>
        <end position="618"/>
    </location>
</feature>
<evidence type="ECO:0000256" key="17">
    <source>
        <dbReference type="SAM" id="MobiDB-lite"/>
    </source>
</evidence>
<dbReference type="HAMAP" id="MF_04000">
    <property type="entry name" value="PPV_E1"/>
    <property type="match status" value="1"/>
</dbReference>
<evidence type="ECO:0000256" key="12">
    <source>
        <dbReference type="ARBA" id="ARBA00034617"/>
    </source>
</evidence>
<feature type="short sequence motif" description="Nuclear localization signal" evidence="15">
    <location>
        <begin position="78"/>
        <end position="80"/>
    </location>
</feature>
<evidence type="ECO:0000256" key="13">
    <source>
        <dbReference type="ARBA" id="ARBA00048988"/>
    </source>
</evidence>
<reference evidence="19 20" key="1">
    <citation type="journal article" date="2012" name="PLoS ONE">
        <title>Isolation of three novel rat and mouse papillomaviruses and their genomic characterization.</title>
        <authorList>
            <person name="Schulz E."/>
            <person name="Gottschling M."/>
            <person name="Ulrich R.G."/>
            <person name="Richter D."/>
            <person name="Stockfleth E."/>
            <person name="Nindl I."/>
        </authorList>
    </citation>
    <scope>NUCLEOTIDE SEQUENCE [LARGE SCALE GENOMIC DNA]</scope>
</reference>
<evidence type="ECO:0000313" key="19">
    <source>
        <dbReference type="EMBL" id="AEI00706.1"/>
    </source>
</evidence>
<dbReference type="GeneID" id="20358470"/>
<evidence type="ECO:0000256" key="15">
    <source>
        <dbReference type="HAMAP-Rule" id="MF_04000"/>
    </source>
</evidence>
<evidence type="ECO:0000256" key="9">
    <source>
        <dbReference type="ARBA" id="ARBA00022840"/>
    </source>
</evidence>
<feature type="modified residue" description="Phosphoserine; by host" evidence="15">
    <location>
        <position position="97"/>
    </location>
</feature>
<dbReference type="InterPro" id="IPR046935">
    <property type="entry name" value="PPV_E1_DBD_sf"/>
</dbReference>
<feature type="domain" description="SF3 helicase" evidence="18">
    <location>
        <begin position="420"/>
        <end position="570"/>
    </location>
</feature>
<evidence type="ECO:0000256" key="11">
    <source>
        <dbReference type="ARBA" id="ARBA00023235"/>
    </source>
</evidence>
<dbReference type="PROSITE" id="PS51206">
    <property type="entry name" value="SF3_HELICASE_1"/>
    <property type="match status" value="1"/>
</dbReference>
<evidence type="ECO:0000256" key="8">
    <source>
        <dbReference type="ARBA" id="ARBA00022806"/>
    </source>
</evidence>
<evidence type="ECO:0000256" key="5">
    <source>
        <dbReference type="ARBA" id="ARBA00022705"/>
    </source>
</evidence>
<dbReference type="SUPFAM" id="SSF52540">
    <property type="entry name" value="P-loop containing nucleoside triphosphate hydrolases"/>
    <property type="match status" value="1"/>
</dbReference>
<keyword evidence="15" id="KW-0832">Ubl conjugation</keyword>
<dbReference type="GO" id="GO:0016887">
    <property type="term" value="F:ATP hydrolysis activity"/>
    <property type="evidence" value="ECO:0007669"/>
    <property type="project" value="RHEA"/>
</dbReference>
<comment type="function">
    <text evidence="16">ATP-dependent DNA helicase required for initiation of viral DNA replication. It forms a complex with the viral E2 protein. The E1-E2 complex binds to the replication origin which contains binding sites for both proteins.</text>
</comment>
<evidence type="ECO:0000256" key="10">
    <source>
        <dbReference type="ARBA" id="ARBA00023125"/>
    </source>
</evidence>
<dbReference type="PIRSF" id="PIRSF003383">
    <property type="entry name" value="Rep_E1_papillomaV"/>
    <property type="match status" value="1"/>
</dbReference>
<protein>
    <recommendedName>
        <fullName evidence="15 16">Replication protein E1</fullName>
        <ecNumber evidence="15 16">5.6.2.4</ecNumber>
    </recommendedName>
    <alternativeName>
        <fullName evidence="15">ATP-dependent helicase E1</fullName>
    </alternativeName>
    <alternativeName>
        <fullName evidence="15">DNA 3'-5' helicase E1</fullName>
    </alternativeName>
</protein>
<comment type="subunit">
    <text evidence="15">Can form hexamers. Interacts with E2 protein; this interaction increases E1 DNA binding specificity. Interacts with host DNA polymerase subunit POLA2. Interacts with host single stranded DNA-binding protein RPA1. Interacts with host TOP1; this interaction stimulates the enzymatic activity of TOP1.</text>
</comment>
<organism evidence="19 20">
    <name type="scientific">Apodemus sylvaticus papillomavirus 1</name>
    <dbReference type="NCBI Taxonomy" id="1036963"/>
    <lineage>
        <taxon>Viruses</taxon>
        <taxon>Monodnaviria</taxon>
        <taxon>Shotokuvirae</taxon>
        <taxon>Cossaviricota</taxon>
        <taxon>Papovaviricetes</taxon>
        <taxon>Zurhausenvirales</taxon>
        <taxon>Papillomaviridae</taxon>
        <taxon>Firstpapillomavirinae</taxon>
        <taxon>Pipapillomavirus</taxon>
        <taxon>Pipapillomavirus 2</taxon>
    </lineage>
</organism>
<evidence type="ECO:0000256" key="6">
    <source>
        <dbReference type="ARBA" id="ARBA00022741"/>
    </source>
</evidence>
<feature type="short sequence motif" description="Nuclear export signal" evidence="15">
    <location>
        <begin position="96"/>
        <end position="105"/>
    </location>
</feature>
<keyword evidence="15" id="KW-1017">Isopeptide bond</keyword>
<dbReference type="Proteomes" id="UP000139691">
    <property type="component" value="Segment"/>
</dbReference>
<keyword evidence="11 15" id="KW-0413">Isomerase</keyword>
<dbReference type="InterPro" id="IPR027417">
    <property type="entry name" value="P-loop_NTPase"/>
</dbReference>
<keyword evidence="3 15" id="KW-0597">Phosphoprotein</keyword>
<dbReference type="InterPro" id="IPR037102">
    <property type="entry name" value="Znf_lg_T-Ag_D1_dom_sf"/>
</dbReference>
<evidence type="ECO:0000256" key="16">
    <source>
        <dbReference type="PIRNR" id="PIRNR003383"/>
    </source>
</evidence>
<dbReference type="EMBL" id="HQ625440">
    <property type="protein sequence ID" value="AEI00706.1"/>
    <property type="molecule type" value="Genomic_DNA"/>
</dbReference>
<feature type="cross-link" description="Glycyl lysine isopeptide (Lys-Gly) (interchain with G-Cter in SUMO)" evidence="15">
    <location>
        <position position="527"/>
    </location>
</feature>
<proteinExistence type="inferred from homology"/>
<comment type="subcellular location">
    <subcellularLocation>
        <location evidence="1 15">Host nucleus</location>
    </subcellularLocation>
</comment>
<keyword evidence="5 15" id="KW-0235">DNA replication</keyword>